<dbReference type="Gene3D" id="3.40.309.10">
    <property type="entry name" value="Aldehyde Dehydrogenase, Chain A, domain 2"/>
    <property type="match status" value="1"/>
</dbReference>
<dbReference type="InterPro" id="IPR016163">
    <property type="entry name" value="Ald_DH_C"/>
</dbReference>
<dbReference type="FunFam" id="3.40.605.10:FF:000026">
    <property type="entry name" value="Aldehyde dehydrogenase, putative"/>
    <property type="match status" value="1"/>
</dbReference>
<evidence type="ECO:0000256" key="6">
    <source>
        <dbReference type="RuleBase" id="RU003345"/>
    </source>
</evidence>
<accession>A0A1H4KKS0</accession>
<sequence length="493" mass="52250">MASEKESLITVLEHKDIYIDGAWRPSAGEEVTEVVNPATEQVIATVPASTVKDVDAAVVAARAALRTWSRTTAAERRAFLDRLHQGLVQRADEIAALVTAEMGAPRQISTQVQAGLPIAVTASYVRLLETYEFEERIGNSLVVKEPMGVVAAITPWNYPLHQIVAKVAAALAAGCTVVLKPSEVTPLNAYLLAQIIDTIGLPAGVFNLVPGIGAVVGEALVVHPDVDMVSFTGSTRAGKRIGELAAATIKKVALELGGKSANIILPDADLESAVRDGVANVLRNSGQTCTAWTRMLVYRDSYERAVELARDAAESAAVGDPTDERTQVGPVASAAQRDRVRDYIADGINQGARLVAGGVEPPAGLPTGYYVRPTVFADVTENMTIAQEEIFGPVIVLIPYEDEEEALRIASNSLYGLSGAVFSASEERAVAFARRLDTGMVHINGARLNLLAPFGGYKQSGNGRELGVYGLEEFLQPKSLQLPASASSGRTGP</sequence>
<evidence type="ECO:0000313" key="8">
    <source>
        <dbReference type="EMBL" id="SEB59159.1"/>
    </source>
</evidence>
<evidence type="ECO:0000256" key="2">
    <source>
        <dbReference type="ARBA" id="ARBA00023002"/>
    </source>
</evidence>
<dbReference type="EC" id="1.2.1.3" evidence="3"/>
<dbReference type="GO" id="GO:0004029">
    <property type="term" value="F:aldehyde dehydrogenase (NAD+) activity"/>
    <property type="evidence" value="ECO:0007669"/>
    <property type="project" value="UniProtKB-EC"/>
</dbReference>
<organism evidence="8 9">
    <name type="scientific">Streptomyces melanosporofaciens</name>
    <dbReference type="NCBI Taxonomy" id="67327"/>
    <lineage>
        <taxon>Bacteria</taxon>
        <taxon>Bacillati</taxon>
        <taxon>Actinomycetota</taxon>
        <taxon>Actinomycetes</taxon>
        <taxon>Kitasatosporales</taxon>
        <taxon>Streptomycetaceae</taxon>
        <taxon>Streptomyces</taxon>
        <taxon>Streptomyces violaceusniger group</taxon>
    </lineage>
</organism>
<evidence type="ECO:0000256" key="5">
    <source>
        <dbReference type="PROSITE-ProRule" id="PRU10007"/>
    </source>
</evidence>
<dbReference type="EMBL" id="FNST01000002">
    <property type="protein sequence ID" value="SEB59159.1"/>
    <property type="molecule type" value="Genomic_DNA"/>
</dbReference>
<name>A0A1H4KKS0_STRMJ</name>
<proteinExistence type="inferred from homology"/>
<evidence type="ECO:0000256" key="4">
    <source>
        <dbReference type="ARBA" id="ARBA00049194"/>
    </source>
</evidence>
<dbReference type="SUPFAM" id="SSF53720">
    <property type="entry name" value="ALDH-like"/>
    <property type="match status" value="1"/>
</dbReference>
<dbReference type="AlphaFoldDB" id="A0A1H4KKS0"/>
<comment type="catalytic activity">
    <reaction evidence="4">
        <text>an aldehyde + NAD(+) + H2O = a carboxylate + NADH + 2 H(+)</text>
        <dbReference type="Rhea" id="RHEA:16185"/>
        <dbReference type="ChEBI" id="CHEBI:15377"/>
        <dbReference type="ChEBI" id="CHEBI:15378"/>
        <dbReference type="ChEBI" id="CHEBI:17478"/>
        <dbReference type="ChEBI" id="CHEBI:29067"/>
        <dbReference type="ChEBI" id="CHEBI:57540"/>
        <dbReference type="ChEBI" id="CHEBI:57945"/>
        <dbReference type="EC" id="1.2.1.3"/>
    </reaction>
</comment>
<keyword evidence="2 6" id="KW-0560">Oxidoreductase</keyword>
<dbReference type="FunFam" id="3.40.309.10:FF:000012">
    <property type="entry name" value="Betaine aldehyde dehydrogenase"/>
    <property type="match status" value="1"/>
</dbReference>
<dbReference type="InterPro" id="IPR016162">
    <property type="entry name" value="Ald_DH_N"/>
</dbReference>
<dbReference type="InterPro" id="IPR029510">
    <property type="entry name" value="Ald_DH_CS_GLU"/>
</dbReference>
<dbReference type="PANTHER" id="PTHR42804:SF1">
    <property type="entry name" value="ALDEHYDE DEHYDROGENASE-RELATED"/>
    <property type="match status" value="1"/>
</dbReference>
<evidence type="ECO:0000259" key="7">
    <source>
        <dbReference type="Pfam" id="PF00171"/>
    </source>
</evidence>
<dbReference type="PROSITE" id="PS00687">
    <property type="entry name" value="ALDEHYDE_DEHYDR_GLU"/>
    <property type="match status" value="1"/>
</dbReference>
<evidence type="ECO:0000256" key="3">
    <source>
        <dbReference type="ARBA" id="ARBA00024226"/>
    </source>
</evidence>
<reference evidence="9" key="1">
    <citation type="submission" date="2016-10" db="EMBL/GenBank/DDBJ databases">
        <authorList>
            <person name="Varghese N."/>
            <person name="Submissions S."/>
        </authorList>
    </citation>
    <scope>NUCLEOTIDE SEQUENCE [LARGE SCALE GENOMIC DNA]</scope>
    <source>
        <strain evidence="9">DSM 40318</strain>
    </source>
</reference>
<dbReference type="FunFam" id="3.40.605.10:FF:000007">
    <property type="entry name" value="NAD/NADP-dependent betaine aldehyde dehydrogenase"/>
    <property type="match status" value="1"/>
</dbReference>
<keyword evidence="9" id="KW-1185">Reference proteome</keyword>
<dbReference type="PROSITE" id="PS00070">
    <property type="entry name" value="ALDEHYDE_DEHYDR_CYS"/>
    <property type="match status" value="1"/>
</dbReference>
<dbReference type="CDD" id="cd07138">
    <property type="entry name" value="ALDH_CddD_SSP0762"/>
    <property type="match status" value="1"/>
</dbReference>
<dbReference type="InterPro" id="IPR015590">
    <property type="entry name" value="Aldehyde_DH_dom"/>
</dbReference>
<dbReference type="Proteomes" id="UP000198609">
    <property type="component" value="Unassembled WGS sequence"/>
</dbReference>
<evidence type="ECO:0000313" key="9">
    <source>
        <dbReference type="Proteomes" id="UP000198609"/>
    </source>
</evidence>
<evidence type="ECO:0000256" key="1">
    <source>
        <dbReference type="ARBA" id="ARBA00009986"/>
    </source>
</evidence>
<feature type="active site" evidence="5">
    <location>
        <position position="255"/>
    </location>
</feature>
<dbReference type="Gene3D" id="3.40.605.10">
    <property type="entry name" value="Aldehyde Dehydrogenase, Chain A, domain 1"/>
    <property type="match status" value="1"/>
</dbReference>
<dbReference type="PANTHER" id="PTHR42804">
    <property type="entry name" value="ALDEHYDE DEHYDROGENASE"/>
    <property type="match status" value="1"/>
</dbReference>
<dbReference type="InterPro" id="IPR016160">
    <property type="entry name" value="Ald_DH_CS_CYS"/>
</dbReference>
<protein>
    <recommendedName>
        <fullName evidence="3">aldehyde dehydrogenase (NAD(+))</fullName>
        <ecNumber evidence="3">1.2.1.3</ecNumber>
    </recommendedName>
</protein>
<dbReference type="InterPro" id="IPR016161">
    <property type="entry name" value="Ald_DH/histidinol_DH"/>
</dbReference>
<comment type="similarity">
    <text evidence="1 6">Belongs to the aldehyde dehydrogenase family.</text>
</comment>
<gene>
    <name evidence="8" type="ORF">SAMN04490356_0805</name>
</gene>
<dbReference type="Pfam" id="PF00171">
    <property type="entry name" value="Aldedh"/>
    <property type="match status" value="1"/>
</dbReference>
<feature type="domain" description="Aldehyde dehydrogenase" evidence="7">
    <location>
        <begin position="23"/>
        <end position="479"/>
    </location>
</feature>